<dbReference type="PANTHER" id="PTHR43476">
    <property type="entry name" value="3-(3-HYDROXY-PHENYL)PROPIONATE/3-HYDROXYCINNAMIC ACID HYDROXYLASE"/>
    <property type="match status" value="1"/>
</dbReference>
<gene>
    <name evidence="4" type="ORF">GCM10022204_43240</name>
</gene>
<evidence type="ECO:0000313" key="4">
    <source>
        <dbReference type="EMBL" id="GAA3718538.1"/>
    </source>
</evidence>
<dbReference type="SUPFAM" id="SSF51905">
    <property type="entry name" value="FAD/NAD(P)-binding domain"/>
    <property type="match status" value="1"/>
</dbReference>
<dbReference type="InterPro" id="IPR002938">
    <property type="entry name" value="FAD-bd"/>
</dbReference>
<dbReference type="EMBL" id="BAAAYX010000026">
    <property type="protein sequence ID" value="GAA3718538.1"/>
    <property type="molecule type" value="Genomic_DNA"/>
</dbReference>
<dbReference type="PRINTS" id="PR00420">
    <property type="entry name" value="RNGMNOXGNASE"/>
</dbReference>
<evidence type="ECO:0000256" key="1">
    <source>
        <dbReference type="ARBA" id="ARBA00023002"/>
    </source>
</evidence>
<reference evidence="5" key="1">
    <citation type="journal article" date="2019" name="Int. J. Syst. Evol. Microbiol.">
        <title>The Global Catalogue of Microorganisms (GCM) 10K type strain sequencing project: providing services to taxonomists for standard genome sequencing and annotation.</title>
        <authorList>
            <consortium name="The Broad Institute Genomics Platform"/>
            <consortium name="The Broad Institute Genome Sequencing Center for Infectious Disease"/>
            <person name="Wu L."/>
            <person name="Ma J."/>
        </authorList>
    </citation>
    <scope>NUCLEOTIDE SEQUENCE [LARGE SCALE GENOMIC DNA]</scope>
    <source>
        <strain evidence="5">JCM 16548</strain>
    </source>
</reference>
<dbReference type="Proteomes" id="UP001500051">
    <property type="component" value="Unassembled WGS sequence"/>
</dbReference>
<evidence type="ECO:0000313" key="5">
    <source>
        <dbReference type="Proteomes" id="UP001500051"/>
    </source>
</evidence>
<dbReference type="InterPro" id="IPR036188">
    <property type="entry name" value="FAD/NAD-bd_sf"/>
</dbReference>
<accession>A0ABP7EHB3</accession>
<dbReference type="Gene3D" id="3.50.50.60">
    <property type="entry name" value="FAD/NAD(P)-binding domain"/>
    <property type="match status" value="1"/>
</dbReference>
<proteinExistence type="predicted"/>
<dbReference type="GO" id="GO:0004497">
    <property type="term" value="F:monooxygenase activity"/>
    <property type="evidence" value="ECO:0007669"/>
    <property type="project" value="UniProtKB-KW"/>
</dbReference>
<evidence type="ECO:0000256" key="2">
    <source>
        <dbReference type="ARBA" id="ARBA00023027"/>
    </source>
</evidence>
<keyword evidence="4" id="KW-0503">Monooxygenase</keyword>
<organism evidence="4 5">
    <name type="scientific">Microlunatus aurantiacus</name>
    <dbReference type="NCBI Taxonomy" id="446786"/>
    <lineage>
        <taxon>Bacteria</taxon>
        <taxon>Bacillati</taxon>
        <taxon>Actinomycetota</taxon>
        <taxon>Actinomycetes</taxon>
        <taxon>Propionibacteriales</taxon>
        <taxon>Propionibacteriaceae</taxon>
        <taxon>Microlunatus</taxon>
    </lineage>
</organism>
<evidence type="ECO:0000259" key="3">
    <source>
        <dbReference type="Pfam" id="PF01494"/>
    </source>
</evidence>
<dbReference type="Pfam" id="PF01494">
    <property type="entry name" value="FAD_binding_3"/>
    <property type="match status" value="1"/>
</dbReference>
<dbReference type="Gene3D" id="3.30.9.20">
    <property type="match status" value="1"/>
</dbReference>
<feature type="domain" description="FAD-binding" evidence="3">
    <location>
        <begin position="2"/>
        <end position="322"/>
    </location>
</feature>
<comment type="caution">
    <text evidence="4">The sequence shown here is derived from an EMBL/GenBank/DDBJ whole genome shotgun (WGS) entry which is preliminary data.</text>
</comment>
<keyword evidence="1" id="KW-0560">Oxidoreductase</keyword>
<keyword evidence="2" id="KW-0520">NAD</keyword>
<keyword evidence="5" id="KW-1185">Reference proteome</keyword>
<dbReference type="PANTHER" id="PTHR43476:SF4">
    <property type="entry name" value="BLR0106 PROTEIN"/>
    <property type="match status" value="1"/>
</dbReference>
<protein>
    <submittedName>
        <fullName evidence="4">FAD-dependent monooxygenase</fullName>
    </submittedName>
</protein>
<dbReference type="InterPro" id="IPR050631">
    <property type="entry name" value="PheA/TfdB_FAD_monoxygenase"/>
</dbReference>
<sequence length="379" mass="42278">MKILCVGGGPAGLYSALLLKRSDPHHQVTVFDRDVPGTVRGWGVTFWDDLLDAMRSADPESAAEVRDAATGWRGLAIDVEGRTRVEEPDFWGHSIARATLTAVLTRRAEELGVEIVRGQEANADDLSSEADLVVAADGVRSRFRAAHADELGARVAQGRNQFAWLSTPRLFPEFHFLFAEPPAGWISAYAYAYSDSASTFVVEMPPETHQRLGLGELGAEPALNRLQNLFDWQLEGARLRAQTDDAGRIPWASFPMVTCRRWRRANVALVGDAAHTTHYSIGFGTKLALEDAIALAAAMTEEADLSTALHLYESRRRRAIRRARVDARFSQTWFENASRYLPYEGEEFAMLLNRRRSPLVTYLPPQLMLSARRLVKRLT</sequence>
<name>A0ABP7EHB3_9ACTN</name>